<dbReference type="Proteomes" id="UP001597483">
    <property type="component" value="Unassembled WGS sequence"/>
</dbReference>
<organism evidence="2 3">
    <name type="scientific">Amycolatopsis silviterrae</name>
    <dbReference type="NCBI Taxonomy" id="1656914"/>
    <lineage>
        <taxon>Bacteria</taxon>
        <taxon>Bacillati</taxon>
        <taxon>Actinomycetota</taxon>
        <taxon>Actinomycetes</taxon>
        <taxon>Pseudonocardiales</taxon>
        <taxon>Pseudonocardiaceae</taxon>
        <taxon>Amycolatopsis</taxon>
    </lineage>
</organism>
<dbReference type="InterPro" id="IPR036086">
    <property type="entry name" value="ParB/Sulfiredoxin_sf"/>
</dbReference>
<protein>
    <submittedName>
        <fullName evidence="2">ParB/RepB/Spo0J family partition protein</fullName>
    </submittedName>
</protein>
<proteinExistence type="predicted"/>
<feature type="domain" description="ParB-like N-terminal" evidence="1">
    <location>
        <begin position="35"/>
        <end position="120"/>
    </location>
</feature>
<dbReference type="EMBL" id="JBHUKS010000005">
    <property type="protein sequence ID" value="MFD2467426.1"/>
    <property type="molecule type" value="Genomic_DNA"/>
</dbReference>
<sequence length="346" mass="38035">MHPENIGIPANFGATRGNIYENSSLAAKPDDPGTVRLPISALLPADSPRLDGEKTDHVQVLAELDERELPPVIVDRATMRVIDGMHRVRAGKLRGQETVRVRFYDGSEDDAFVIAVQHNNNHGLPLSLADRTAATARIIGSHSQWSDRRIAEVTGLSAATVRAVRLRSTAPSAQSNTRLGRDGRLRPVNSTVGRMLASRLLEENPDAPLRQIAEAAGISASTALDVRDRLRNGRDPVPRKLRERHFGRDRRAPSAQDVPEQRAGVDWESVLHRVRSDPSLRFTDTGRALLRLFDPRLLHAEQRTRLADSVPAHCTTTIAHLAKLTSEAWGELAAELEQRGEDAVGT</sequence>
<accession>A0ABW5H2J4</accession>
<dbReference type="RefSeq" id="WP_378302141.1">
    <property type="nucleotide sequence ID" value="NZ_JBHUKS010000005.1"/>
</dbReference>
<gene>
    <name evidence="2" type="ORF">ACFSVL_08490</name>
</gene>
<name>A0ABW5H2J4_9PSEU</name>
<dbReference type="SMART" id="SM00470">
    <property type="entry name" value="ParB"/>
    <property type="match status" value="1"/>
</dbReference>
<evidence type="ECO:0000313" key="2">
    <source>
        <dbReference type="EMBL" id="MFD2467426.1"/>
    </source>
</evidence>
<dbReference type="Gene3D" id="3.90.1530.10">
    <property type="entry name" value="Conserved hypothetical protein from pyrococcus furiosus pfu- 392566-001, ParB domain"/>
    <property type="match status" value="1"/>
</dbReference>
<keyword evidence="3" id="KW-1185">Reference proteome</keyword>
<comment type="caution">
    <text evidence="2">The sequence shown here is derived from an EMBL/GenBank/DDBJ whole genome shotgun (WGS) entry which is preliminary data.</text>
</comment>
<dbReference type="InterPro" id="IPR003115">
    <property type="entry name" value="ParB_N"/>
</dbReference>
<evidence type="ECO:0000313" key="3">
    <source>
        <dbReference type="Proteomes" id="UP001597483"/>
    </source>
</evidence>
<dbReference type="SUPFAM" id="SSF110849">
    <property type="entry name" value="ParB/Sulfiredoxin"/>
    <property type="match status" value="1"/>
</dbReference>
<reference evidence="3" key="1">
    <citation type="journal article" date="2019" name="Int. J. Syst. Evol. Microbiol.">
        <title>The Global Catalogue of Microorganisms (GCM) 10K type strain sequencing project: providing services to taxonomists for standard genome sequencing and annotation.</title>
        <authorList>
            <consortium name="The Broad Institute Genomics Platform"/>
            <consortium name="The Broad Institute Genome Sequencing Center for Infectious Disease"/>
            <person name="Wu L."/>
            <person name="Ma J."/>
        </authorList>
    </citation>
    <scope>NUCLEOTIDE SEQUENCE [LARGE SCALE GENOMIC DNA]</scope>
    <source>
        <strain evidence="3">CGMCC 4.7641</strain>
    </source>
</reference>
<evidence type="ECO:0000259" key="1">
    <source>
        <dbReference type="SMART" id="SM00470"/>
    </source>
</evidence>